<keyword evidence="2" id="KW-0805">Transcription regulation</keyword>
<dbReference type="PANTHER" id="PTHR43214">
    <property type="entry name" value="TWO-COMPONENT RESPONSE REGULATOR"/>
    <property type="match status" value="1"/>
</dbReference>
<proteinExistence type="predicted"/>
<keyword evidence="9" id="KW-1185">Reference proteome</keyword>
<evidence type="ECO:0000256" key="3">
    <source>
        <dbReference type="ARBA" id="ARBA00023125"/>
    </source>
</evidence>
<dbReference type="PANTHER" id="PTHR43214:SF24">
    <property type="entry name" value="TRANSCRIPTIONAL REGULATORY PROTEIN NARL-RELATED"/>
    <property type="match status" value="1"/>
</dbReference>
<dbReference type="EMBL" id="JABVEC010000005">
    <property type="protein sequence ID" value="MBC6465613.1"/>
    <property type="molecule type" value="Genomic_DNA"/>
</dbReference>
<dbReference type="Proteomes" id="UP000805614">
    <property type="component" value="Unassembled WGS sequence"/>
</dbReference>
<dbReference type="InterPro" id="IPR011006">
    <property type="entry name" value="CheY-like_superfamily"/>
</dbReference>
<dbReference type="PROSITE" id="PS00622">
    <property type="entry name" value="HTH_LUXR_1"/>
    <property type="match status" value="1"/>
</dbReference>
<evidence type="ECO:0000259" key="7">
    <source>
        <dbReference type="PROSITE" id="PS50110"/>
    </source>
</evidence>
<protein>
    <submittedName>
        <fullName evidence="8">Response regulator transcription factor</fullName>
    </submittedName>
</protein>
<evidence type="ECO:0000256" key="1">
    <source>
        <dbReference type="ARBA" id="ARBA00022553"/>
    </source>
</evidence>
<organism evidence="8 9">
    <name type="scientific">Actinomadura alba</name>
    <dbReference type="NCBI Taxonomy" id="406431"/>
    <lineage>
        <taxon>Bacteria</taxon>
        <taxon>Bacillati</taxon>
        <taxon>Actinomycetota</taxon>
        <taxon>Actinomycetes</taxon>
        <taxon>Streptosporangiales</taxon>
        <taxon>Thermomonosporaceae</taxon>
        <taxon>Actinomadura</taxon>
    </lineage>
</organism>
<sequence>MIRVLLVDDQHLVRMGLTMLCESDPDMEIAGEASNGHEAVRLVERLLPDVVLMDLHMPGMDGVTATERIMAARPATRVLALTTFDDDDHLYPALAAGACGFVVKDTPPGELLDAVRRAAEGDSPFSQSVLNRLVEQAVRARGAVREAPAVVLPGLSPREREVLALVAAGHSNQEIAHRLHLGVTTVKTHVGSLMAKTGTRSRIRLAVLAVRAGIGED</sequence>
<dbReference type="Pfam" id="PF00196">
    <property type="entry name" value="GerE"/>
    <property type="match status" value="1"/>
</dbReference>
<dbReference type="SMART" id="SM00448">
    <property type="entry name" value="REC"/>
    <property type="match status" value="1"/>
</dbReference>
<comment type="caution">
    <text evidence="8">The sequence shown here is derived from an EMBL/GenBank/DDBJ whole genome shotgun (WGS) entry which is preliminary data.</text>
</comment>
<dbReference type="SMART" id="SM00421">
    <property type="entry name" value="HTH_LUXR"/>
    <property type="match status" value="1"/>
</dbReference>
<keyword evidence="1 5" id="KW-0597">Phosphoprotein</keyword>
<gene>
    <name evidence="8" type="ORF">HKK74_08910</name>
</gene>
<dbReference type="Pfam" id="PF00072">
    <property type="entry name" value="Response_reg"/>
    <property type="match status" value="1"/>
</dbReference>
<evidence type="ECO:0000313" key="9">
    <source>
        <dbReference type="Proteomes" id="UP000805614"/>
    </source>
</evidence>
<evidence type="ECO:0000259" key="6">
    <source>
        <dbReference type="PROSITE" id="PS50043"/>
    </source>
</evidence>
<dbReference type="CDD" id="cd06170">
    <property type="entry name" value="LuxR_C_like"/>
    <property type="match status" value="1"/>
</dbReference>
<keyword evidence="3" id="KW-0238">DNA-binding</keyword>
<dbReference type="InterPro" id="IPR001789">
    <property type="entry name" value="Sig_transdc_resp-reg_receiver"/>
</dbReference>
<feature type="domain" description="Response regulatory" evidence="7">
    <location>
        <begin position="3"/>
        <end position="119"/>
    </location>
</feature>
<evidence type="ECO:0000313" key="8">
    <source>
        <dbReference type="EMBL" id="MBC6465613.1"/>
    </source>
</evidence>
<dbReference type="SUPFAM" id="SSF52172">
    <property type="entry name" value="CheY-like"/>
    <property type="match status" value="1"/>
</dbReference>
<dbReference type="InterPro" id="IPR039420">
    <property type="entry name" value="WalR-like"/>
</dbReference>
<keyword evidence="4" id="KW-0804">Transcription</keyword>
<name>A0ABR7LMI8_9ACTN</name>
<dbReference type="CDD" id="cd17535">
    <property type="entry name" value="REC_NarL-like"/>
    <property type="match status" value="1"/>
</dbReference>
<evidence type="ECO:0000256" key="2">
    <source>
        <dbReference type="ARBA" id="ARBA00023015"/>
    </source>
</evidence>
<dbReference type="Gene3D" id="3.40.50.2300">
    <property type="match status" value="1"/>
</dbReference>
<dbReference type="PROSITE" id="PS50043">
    <property type="entry name" value="HTH_LUXR_2"/>
    <property type="match status" value="1"/>
</dbReference>
<reference evidence="8 9" key="1">
    <citation type="submission" date="2020-06" db="EMBL/GenBank/DDBJ databases">
        <title>Actinomadura xiongansis sp. nov., isolated from soil of Baiyangdian.</title>
        <authorList>
            <person name="Zhang X."/>
        </authorList>
    </citation>
    <scope>NUCLEOTIDE SEQUENCE [LARGE SCALE GENOMIC DNA]</scope>
    <source>
        <strain evidence="8 9">HBUM206468</strain>
    </source>
</reference>
<dbReference type="InterPro" id="IPR000792">
    <property type="entry name" value="Tscrpt_reg_LuxR_C"/>
</dbReference>
<dbReference type="RefSeq" id="WP_187242635.1">
    <property type="nucleotide sequence ID" value="NZ_BAAAOK010000006.1"/>
</dbReference>
<dbReference type="InterPro" id="IPR058245">
    <property type="entry name" value="NreC/VraR/RcsB-like_REC"/>
</dbReference>
<dbReference type="PROSITE" id="PS50110">
    <property type="entry name" value="RESPONSE_REGULATORY"/>
    <property type="match status" value="1"/>
</dbReference>
<evidence type="ECO:0000256" key="5">
    <source>
        <dbReference type="PROSITE-ProRule" id="PRU00169"/>
    </source>
</evidence>
<accession>A0ABR7LMI8</accession>
<feature type="modified residue" description="4-aspartylphosphate" evidence="5">
    <location>
        <position position="54"/>
    </location>
</feature>
<dbReference type="PRINTS" id="PR00038">
    <property type="entry name" value="HTHLUXR"/>
</dbReference>
<evidence type="ECO:0000256" key="4">
    <source>
        <dbReference type="ARBA" id="ARBA00023163"/>
    </source>
</evidence>
<feature type="domain" description="HTH luxR-type" evidence="6">
    <location>
        <begin position="148"/>
        <end position="213"/>
    </location>
</feature>